<evidence type="ECO:0000256" key="1">
    <source>
        <dbReference type="SAM" id="Phobius"/>
    </source>
</evidence>
<comment type="caution">
    <text evidence="2">The sequence shown here is derived from an EMBL/GenBank/DDBJ whole genome shotgun (WGS) entry which is preliminary data.</text>
</comment>
<protein>
    <submittedName>
        <fullName evidence="2">Uncharacterized protein</fullName>
    </submittedName>
</protein>
<keyword evidence="1" id="KW-0812">Transmembrane</keyword>
<dbReference type="Proteomes" id="UP001209535">
    <property type="component" value="Unassembled WGS sequence"/>
</dbReference>
<name>A0ABT2X0E8_9RHOB</name>
<keyword evidence="1" id="KW-1133">Transmembrane helix</keyword>
<keyword evidence="1" id="KW-0472">Membrane</keyword>
<sequence>MSIRMASSPALINTILGFSLAALTPNSALAYIGPGAGLGAIAVTIAVGFGFLLLLIGLVWYPLKRLLKRGTGGSKAKDKSE</sequence>
<feature type="transmembrane region" description="Helical" evidence="1">
    <location>
        <begin position="40"/>
        <end position="61"/>
    </location>
</feature>
<dbReference type="EMBL" id="JAOVQO010000001">
    <property type="protein sequence ID" value="MCU9846774.1"/>
    <property type="molecule type" value="Genomic_DNA"/>
</dbReference>
<evidence type="ECO:0000313" key="2">
    <source>
        <dbReference type="EMBL" id="MCU9846774.1"/>
    </source>
</evidence>
<organism evidence="2 3">
    <name type="scientific">Albidovulum salinarum</name>
    <dbReference type="NCBI Taxonomy" id="2984153"/>
    <lineage>
        <taxon>Bacteria</taxon>
        <taxon>Pseudomonadati</taxon>
        <taxon>Pseudomonadota</taxon>
        <taxon>Alphaproteobacteria</taxon>
        <taxon>Rhodobacterales</taxon>
        <taxon>Paracoccaceae</taxon>
        <taxon>Albidovulum</taxon>
    </lineage>
</organism>
<dbReference type="RefSeq" id="WP_263332693.1">
    <property type="nucleotide sequence ID" value="NZ_JAOVQO010000001.1"/>
</dbReference>
<gene>
    <name evidence="2" type="ORF">OEZ60_02030</name>
</gene>
<proteinExistence type="predicted"/>
<keyword evidence="3" id="KW-1185">Reference proteome</keyword>
<evidence type="ECO:0000313" key="3">
    <source>
        <dbReference type="Proteomes" id="UP001209535"/>
    </source>
</evidence>
<reference evidence="2 3" key="1">
    <citation type="submission" date="2022-10" db="EMBL/GenBank/DDBJ databases">
        <title>Defluviimonas sp. nov., isolated from ocean surface sediments.</title>
        <authorList>
            <person name="He W."/>
            <person name="Wang L."/>
            <person name="Zhang D.-F."/>
        </authorList>
    </citation>
    <scope>NUCLEOTIDE SEQUENCE [LARGE SCALE GENOMIC DNA]</scope>
    <source>
        <strain evidence="2 3">WL0024</strain>
    </source>
</reference>
<accession>A0ABT2X0E8</accession>